<evidence type="ECO:0000313" key="1">
    <source>
        <dbReference type="EnsemblPlants" id="Solyc12g038605.1.1"/>
    </source>
</evidence>
<dbReference type="Proteomes" id="UP000004994">
    <property type="component" value="Chromosome 12"/>
</dbReference>
<keyword evidence="2" id="KW-1185">Reference proteome</keyword>
<dbReference type="EnsemblPlants" id="Solyc12g038605.1.1">
    <property type="protein sequence ID" value="Solyc12g038605.1.1"/>
    <property type="gene ID" value="Solyc12g038605.1"/>
</dbReference>
<protein>
    <submittedName>
        <fullName evidence="1">Uncharacterized protein</fullName>
    </submittedName>
</protein>
<name>A0A3Q7J9A0_SOLLC</name>
<dbReference type="InParanoid" id="A0A3Q7J9A0"/>
<sequence length="109" mass="12662">MEKLGLPMKFMPWIMECVNTVNYSIVVNGEFIEPFDAEKGFKQGGLNVVNLHLWNKASQTKVFWDLTHKEDKLWIQGKYWKLCPFQGATRTSYAHSISSMLDYKENIGI</sequence>
<reference evidence="1" key="1">
    <citation type="journal article" date="2012" name="Nature">
        <title>The tomato genome sequence provides insights into fleshy fruit evolution.</title>
        <authorList>
            <consortium name="Tomato Genome Consortium"/>
        </authorList>
    </citation>
    <scope>NUCLEOTIDE SEQUENCE [LARGE SCALE GENOMIC DNA]</scope>
    <source>
        <strain evidence="1">cv. Heinz 1706</strain>
    </source>
</reference>
<dbReference type="Gramene" id="Solyc12g038605.1.1">
    <property type="protein sequence ID" value="Solyc12g038605.1.1"/>
    <property type="gene ID" value="Solyc12g038605.1"/>
</dbReference>
<organism evidence="1">
    <name type="scientific">Solanum lycopersicum</name>
    <name type="common">Tomato</name>
    <name type="synonym">Lycopersicon esculentum</name>
    <dbReference type="NCBI Taxonomy" id="4081"/>
    <lineage>
        <taxon>Eukaryota</taxon>
        <taxon>Viridiplantae</taxon>
        <taxon>Streptophyta</taxon>
        <taxon>Embryophyta</taxon>
        <taxon>Tracheophyta</taxon>
        <taxon>Spermatophyta</taxon>
        <taxon>Magnoliopsida</taxon>
        <taxon>eudicotyledons</taxon>
        <taxon>Gunneridae</taxon>
        <taxon>Pentapetalae</taxon>
        <taxon>asterids</taxon>
        <taxon>lamiids</taxon>
        <taxon>Solanales</taxon>
        <taxon>Solanaceae</taxon>
        <taxon>Solanoideae</taxon>
        <taxon>Solaneae</taxon>
        <taxon>Solanum</taxon>
        <taxon>Solanum subgen. Lycopersicon</taxon>
    </lineage>
</organism>
<evidence type="ECO:0000313" key="2">
    <source>
        <dbReference type="Proteomes" id="UP000004994"/>
    </source>
</evidence>
<accession>A0A3Q7J9A0</accession>
<dbReference type="AlphaFoldDB" id="A0A3Q7J9A0"/>
<proteinExistence type="predicted"/>
<reference evidence="1" key="2">
    <citation type="submission" date="2019-01" db="UniProtKB">
        <authorList>
            <consortium name="EnsemblPlants"/>
        </authorList>
    </citation>
    <scope>IDENTIFICATION</scope>
    <source>
        <strain evidence="1">cv. Heinz 1706</strain>
    </source>
</reference>